<organism evidence="1 2">
    <name type="scientific">Dallia pectoralis</name>
    <name type="common">Alaska blackfish</name>
    <dbReference type="NCBI Taxonomy" id="75939"/>
    <lineage>
        <taxon>Eukaryota</taxon>
        <taxon>Metazoa</taxon>
        <taxon>Chordata</taxon>
        <taxon>Craniata</taxon>
        <taxon>Vertebrata</taxon>
        <taxon>Euteleostomi</taxon>
        <taxon>Actinopterygii</taxon>
        <taxon>Neopterygii</taxon>
        <taxon>Teleostei</taxon>
        <taxon>Protacanthopterygii</taxon>
        <taxon>Esociformes</taxon>
        <taxon>Umbridae</taxon>
        <taxon>Dallia</taxon>
    </lineage>
</organism>
<evidence type="ECO:0000313" key="2">
    <source>
        <dbReference type="Proteomes" id="UP001157502"/>
    </source>
</evidence>
<reference evidence="1" key="1">
    <citation type="submission" date="2021-05" db="EMBL/GenBank/DDBJ databases">
        <authorList>
            <person name="Pan Q."/>
            <person name="Jouanno E."/>
            <person name="Zahm M."/>
            <person name="Klopp C."/>
            <person name="Cabau C."/>
            <person name="Louis A."/>
            <person name="Berthelot C."/>
            <person name="Parey E."/>
            <person name="Roest Crollius H."/>
            <person name="Montfort J."/>
            <person name="Robinson-Rechavi M."/>
            <person name="Bouchez O."/>
            <person name="Lampietro C."/>
            <person name="Lopez Roques C."/>
            <person name="Donnadieu C."/>
            <person name="Postlethwait J."/>
            <person name="Bobe J."/>
            <person name="Dillon D."/>
            <person name="Chandos A."/>
            <person name="von Hippel F."/>
            <person name="Guiguen Y."/>
        </authorList>
    </citation>
    <scope>NUCLEOTIDE SEQUENCE</scope>
    <source>
        <strain evidence="1">YG-Jan2019</strain>
    </source>
</reference>
<accession>A0ACC2G443</accession>
<sequence length="361" mass="39870">MAHQGHLGIVKAKQRCRDVDRDLEGLIRSCAACLTSGKTGPPASTPLQPRFLVVVYDLHSKWSEVAPMGTVTSAAVVNFLDQLFSRWGLPRAITTDNGPQFLSLEFTTFLANKGVTHIRTSVYHPQANGGVEWFNQSLKNGLRAHMSEGYSLMAALSQTLLHYRATAHSTTGVSPAALMPKRELVLPLTRLRPPMATGPRPAAVKAHVKRQQSSMKRRFDEKYKAKWPAIRESDWVRARRPHRANKLSSFWSAPYQVSRQLGPASFQLTDGSRWHTSCLRRVPSPFHHPHLAGVEQSNPATEPAPHVPDPMAAPLAQAVPAAQDTAPASAPLPWPLVSEPRPVRVRTCPGHFEDFVATFHV</sequence>
<gene>
    <name evidence="1" type="ORF">DPEC_G00221390</name>
</gene>
<keyword evidence="2" id="KW-1185">Reference proteome</keyword>
<protein>
    <submittedName>
        <fullName evidence="1">Uncharacterized protein</fullName>
    </submittedName>
</protein>
<dbReference type="Proteomes" id="UP001157502">
    <property type="component" value="Chromosome 18"/>
</dbReference>
<name>A0ACC2G443_DALPE</name>
<evidence type="ECO:0000313" key="1">
    <source>
        <dbReference type="EMBL" id="KAJ7998312.1"/>
    </source>
</evidence>
<dbReference type="EMBL" id="CM055745">
    <property type="protein sequence ID" value="KAJ7998312.1"/>
    <property type="molecule type" value="Genomic_DNA"/>
</dbReference>
<comment type="caution">
    <text evidence="1">The sequence shown here is derived from an EMBL/GenBank/DDBJ whole genome shotgun (WGS) entry which is preliminary data.</text>
</comment>
<proteinExistence type="predicted"/>